<dbReference type="Pfam" id="PF04390">
    <property type="entry name" value="LptE"/>
    <property type="match status" value="1"/>
</dbReference>
<dbReference type="InterPro" id="IPR007485">
    <property type="entry name" value="LPS_assembly_LptE"/>
</dbReference>
<keyword evidence="1" id="KW-0472">Membrane</keyword>
<name>A0A517TDU9_9PLAN</name>
<organism evidence="2 3">
    <name type="scientific">Calycomorphotria hydatis</name>
    <dbReference type="NCBI Taxonomy" id="2528027"/>
    <lineage>
        <taxon>Bacteria</taxon>
        <taxon>Pseudomonadati</taxon>
        <taxon>Planctomycetota</taxon>
        <taxon>Planctomycetia</taxon>
        <taxon>Planctomycetales</taxon>
        <taxon>Planctomycetaceae</taxon>
        <taxon>Calycomorphotria</taxon>
    </lineage>
</organism>
<dbReference type="GO" id="GO:0019867">
    <property type="term" value="C:outer membrane"/>
    <property type="evidence" value="ECO:0007669"/>
    <property type="project" value="InterPro"/>
</dbReference>
<keyword evidence="1" id="KW-0812">Transmembrane</keyword>
<evidence type="ECO:0000313" key="2">
    <source>
        <dbReference type="EMBL" id="QDT66550.1"/>
    </source>
</evidence>
<feature type="transmembrane region" description="Helical" evidence="1">
    <location>
        <begin position="20"/>
        <end position="38"/>
    </location>
</feature>
<evidence type="ECO:0008006" key="4">
    <source>
        <dbReference type="Google" id="ProtNLM"/>
    </source>
</evidence>
<gene>
    <name evidence="2" type="ORF">V22_38200</name>
</gene>
<dbReference type="KEGG" id="chya:V22_38200"/>
<dbReference type="EMBL" id="CP036316">
    <property type="protein sequence ID" value="QDT66550.1"/>
    <property type="molecule type" value="Genomic_DNA"/>
</dbReference>
<dbReference type="AlphaFoldDB" id="A0A517TDU9"/>
<reference evidence="2 3" key="1">
    <citation type="submission" date="2019-02" db="EMBL/GenBank/DDBJ databases">
        <title>Deep-cultivation of Planctomycetes and their phenomic and genomic characterization uncovers novel biology.</title>
        <authorList>
            <person name="Wiegand S."/>
            <person name="Jogler M."/>
            <person name="Boedeker C."/>
            <person name="Pinto D."/>
            <person name="Vollmers J."/>
            <person name="Rivas-Marin E."/>
            <person name="Kohn T."/>
            <person name="Peeters S.H."/>
            <person name="Heuer A."/>
            <person name="Rast P."/>
            <person name="Oberbeckmann S."/>
            <person name="Bunk B."/>
            <person name="Jeske O."/>
            <person name="Meyerdierks A."/>
            <person name="Storesund J.E."/>
            <person name="Kallscheuer N."/>
            <person name="Luecker S."/>
            <person name="Lage O.M."/>
            <person name="Pohl T."/>
            <person name="Merkel B.J."/>
            <person name="Hornburger P."/>
            <person name="Mueller R.-W."/>
            <person name="Bruemmer F."/>
            <person name="Labrenz M."/>
            <person name="Spormann A.M."/>
            <person name="Op den Camp H."/>
            <person name="Overmann J."/>
            <person name="Amann R."/>
            <person name="Jetten M.S.M."/>
            <person name="Mascher T."/>
            <person name="Medema M.H."/>
            <person name="Devos D.P."/>
            <person name="Kaster A.-K."/>
            <person name="Ovreas L."/>
            <person name="Rohde M."/>
            <person name="Galperin M.Y."/>
            <person name="Jogler C."/>
        </authorList>
    </citation>
    <scope>NUCLEOTIDE SEQUENCE [LARGE SCALE GENOMIC DNA]</scope>
    <source>
        <strain evidence="2 3">V22</strain>
    </source>
</reference>
<dbReference type="OrthoDB" id="270268at2"/>
<dbReference type="PROSITE" id="PS51257">
    <property type="entry name" value="PROKAR_LIPOPROTEIN"/>
    <property type="match status" value="1"/>
</dbReference>
<dbReference type="GO" id="GO:0043165">
    <property type="term" value="P:Gram-negative-bacterium-type cell outer membrane assembly"/>
    <property type="evidence" value="ECO:0007669"/>
    <property type="project" value="InterPro"/>
</dbReference>
<evidence type="ECO:0000313" key="3">
    <source>
        <dbReference type="Proteomes" id="UP000319976"/>
    </source>
</evidence>
<sequence length="186" mass="20610">MERTDQPSGLTPRSVRSISLAATVFFLASTLLGCGYTLTNGFDPGIRTVAVPIFKSRSFRRDIEYQLTEAVQREIQNRTPFLIAKESDADTRLLGRVVALDKGFVSPDATGELRGLSMSLEIDVVWEDLRDKSVIARHRVPLSSNAVRLLSVGGFVPETGQSQRTAEKDAVDKIARQVVDLMEMPW</sequence>
<proteinExistence type="predicted"/>
<keyword evidence="1" id="KW-1133">Transmembrane helix</keyword>
<protein>
    <recommendedName>
        <fullName evidence="4">Lipopolysaccharide-assembly</fullName>
    </recommendedName>
</protein>
<dbReference type="Proteomes" id="UP000319976">
    <property type="component" value="Chromosome"/>
</dbReference>
<keyword evidence="3" id="KW-1185">Reference proteome</keyword>
<accession>A0A517TDU9</accession>
<evidence type="ECO:0000256" key="1">
    <source>
        <dbReference type="SAM" id="Phobius"/>
    </source>
</evidence>